<dbReference type="Proteomes" id="UP001221142">
    <property type="component" value="Unassembled WGS sequence"/>
</dbReference>
<protein>
    <recommendedName>
        <fullName evidence="3">F-box domain-containing protein</fullName>
    </recommendedName>
</protein>
<gene>
    <name evidence="1" type="ORF">FB45DRAFT_875114</name>
</gene>
<reference evidence="1" key="1">
    <citation type="submission" date="2023-03" db="EMBL/GenBank/DDBJ databases">
        <title>Massive genome expansion in bonnet fungi (Mycena s.s.) driven by repeated elements and novel gene families across ecological guilds.</title>
        <authorList>
            <consortium name="Lawrence Berkeley National Laboratory"/>
            <person name="Harder C.B."/>
            <person name="Miyauchi S."/>
            <person name="Viragh M."/>
            <person name="Kuo A."/>
            <person name="Thoen E."/>
            <person name="Andreopoulos B."/>
            <person name="Lu D."/>
            <person name="Skrede I."/>
            <person name="Drula E."/>
            <person name="Henrissat B."/>
            <person name="Morin E."/>
            <person name="Kohler A."/>
            <person name="Barry K."/>
            <person name="LaButti K."/>
            <person name="Morin E."/>
            <person name="Salamov A."/>
            <person name="Lipzen A."/>
            <person name="Mereny Z."/>
            <person name="Hegedus B."/>
            <person name="Baldrian P."/>
            <person name="Stursova M."/>
            <person name="Weitz H."/>
            <person name="Taylor A."/>
            <person name="Grigoriev I.V."/>
            <person name="Nagy L.G."/>
            <person name="Martin F."/>
            <person name="Kauserud H."/>
        </authorList>
    </citation>
    <scope>NUCLEOTIDE SEQUENCE</scope>
    <source>
        <strain evidence="1">9284</strain>
    </source>
</reference>
<evidence type="ECO:0000313" key="2">
    <source>
        <dbReference type="Proteomes" id="UP001221142"/>
    </source>
</evidence>
<comment type="caution">
    <text evidence="1">The sequence shown here is derived from an EMBL/GenBank/DDBJ whole genome shotgun (WGS) entry which is preliminary data.</text>
</comment>
<accession>A0AAD7FAH4</accession>
<proteinExistence type="predicted"/>
<name>A0AAD7FAH4_9AGAR</name>
<organism evidence="1 2">
    <name type="scientific">Roridomyces roridus</name>
    <dbReference type="NCBI Taxonomy" id="1738132"/>
    <lineage>
        <taxon>Eukaryota</taxon>
        <taxon>Fungi</taxon>
        <taxon>Dikarya</taxon>
        <taxon>Basidiomycota</taxon>
        <taxon>Agaricomycotina</taxon>
        <taxon>Agaricomycetes</taxon>
        <taxon>Agaricomycetidae</taxon>
        <taxon>Agaricales</taxon>
        <taxon>Marasmiineae</taxon>
        <taxon>Mycenaceae</taxon>
        <taxon>Roridomyces</taxon>
    </lineage>
</organism>
<evidence type="ECO:0008006" key="3">
    <source>
        <dbReference type="Google" id="ProtNLM"/>
    </source>
</evidence>
<sequence length="287" mass="32381">MVRTRRAQQQHMQITRWLPNEVLIRIIRDAKRVDQVTLCRVSKLFHALSWPILYRTVVLHLDDTGLSAFCYSLIENPERADAIRSFTLKEAKQVAPLLRFDHYAPNFSPDYDNLGAAMNLMGSLEHLLLLFDDGLPAPSPQVPRTLNVSWAHPFWNARRGLSSSMRAMASIVADLSYPCLRRCVLQMAKGHWRKRFLLAHGSTLTEVSLGWWKESHSVESAPSGHCLPRLQVFHGSAELLPRLVGGTSLEGARLLYNNNPEQIFNDAALSLKVVFLPHSTVCGVQPV</sequence>
<keyword evidence="2" id="KW-1185">Reference proteome</keyword>
<evidence type="ECO:0000313" key="1">
    <source>
        <dbReference type="EMBL" id="KAJ7612236.1"/>
    </source>
</evidence>
<dbReference type="EMBL" id="JARKIF010000031">
    <property type="protein sequence ID" value="KAJ7612236.1"/>
    <property type="molecule type" value="Genomic_DNA"/>
</dbReference>
<dbReference type="AlphaFoldDB" id="A0AAD7FAH4"/>